<evidence type="ECO:0000256" key="2">
    <source>
        <dbReference type="ARBA" id="ARBA00008061"/>
    </source>
</evidence>
<evidence type="ECO:0000256" key="4">
    <source>
        <dbReference type="ARBA" id="ARBA00022640"/>
    </source>
</evidence>
<dbReference type="GO" id="GO:0005975">
    <property type="term" value="P:carbohydrate metabolic process"/>
    <property type="evidence" value="ECO:0007669"/>
    <property type="project" value="InterPro"/>
</dbReference>
<dbReference type="SMART" id="SM00642">
    <property type="entry name" value="Aamy"/>
    <property type="match status" value="1"/>
</dbReference>
<dbReference type="InterPro" id="IPR013780">
    <property type="entry name" value="Glyco_hydro_b"/>
</dbReference>
<dbReference type="Pfam" id="PF00128">
    <property type="entry name" value="Alpha-amylase"/>
    <property type="match status" value="1"/>
</dbReference>
<sequence length="865" mass="95692">MMMLTTTVGAAFGARARGGARDGGDVERARSGARVMPARGWGRRGGARRGTTRSAVAVARRADAGVCRWSTHVRSSAGAGEYGDVGVVPPVMAVVEGGISGLPRATAVTPAKPRRVVEQRAVPRVCGTPEPGTASALGATRVENGRKTSVNFAVYSSSATAVSLVLFTRDDLKRGTPTAEIELDEVLNKTGSVWHIALPDCVDDILYGYRVDGPYDPKNGHRFDRSKIVLDPYAKAVVSRPRYGEPGKKADDSEDCWPQIAGAVPKRNSKSDFDWQGVTSPKRPMSELVVYEAHVRGMTAGLKTKAKPGTYAALVESFPYLKTLGVNTIELMPCQEFNEMEYHSVNPATGEFRRNFWGYSTVNFFTPMTRYAEAGDEDCGRAAAREFKYMVREAHRAGMEVIMDVVFNHTAEGNEDGLTLSFRGLDNRVYYMVAPEGQFYNYSGCGNTMNCNHAVVREFILDCLRYWVLEYHIDGFRFDLASILTRASSMWDQKNIHGEPTAQTPMMEEVAIGSPLQDPPLIDAISNDPVLSGTKLIAEAWDAGGLYQVGSFPHYGVWSEWNGKFRDDVRNFIRGVDGYAGLFAERICGSPELYANGRTPAASINFVTAHDGFTLRDCVSYNNKNNIANGENNRDGEEHNQSWNCGLDETCDGETDDEEIIALRERQMRNFMTALFVAQGVPMLYMGDEYGHTKGGNNNTYCHDNALNWMDWEQANDPLAGNGLARFCRQMTLLRKEHGAFRLPIFPTADNIQWHGHLPETPIWDEDSRFVAFTLRESPESPQFYVAFNSHHEAAALTLPKLPDGQQWKLILDTALEAPFDFISGDDVAEADLYTAEAMITPGLRRNKYVCVDRSSVIFQSVPAE</sequence>
<accession>A0A6U0BQQ8</accession>
<dbReference type="InterPro" id="IPR006047">
    <property type="entry name" value="GH13_cat_dom"/>
</dbReference>
<comment type="catalytic activity">
    <reaction evidence="7">
        <text>Hydrolysis of (1-&gt;6)-alpha-D-glucosidic branch linkages in glycogen, amylopectin and their beta-limit dextrins.</text>
        <dbReference type="EC" id="3.2.1.68"/>
    </reaction>
</comment>
<proteinExistence type="inferred from homology"/>
<dbReference type="AlphaFoldDB" id="A0A6U0BQQ8"/>
<reference evidence="10" key="1">
    <citation type="submission" date="2021-01" db="EMBL/GenBank/DDBJ databases">
        <authorList>
            <person name="Corre E."/>
            <person name="Pelletier E."/>
            <person name="Niang G."/>
            <person name="Scheremetjew M."/>
            <person name="Finn R."/>
            <person name="Kale V."/>
            <person name="Holt S."/>
            <person name="Cochrane G."/>
            <person name="Meng A."/>
            <person name="Brown T."/>
            <person name="Cohen L."/>
        </authorList>
    </citation>
    <scope>NUCLEOTIDE SEQUENCE</scope>
    <source>
        <strain evidence="10">Clade-D-RCC2572</strain>
    </source>
</reference>
<dbReference type="Pfam" id="PF02922">
    <property type="entry name" value="CBM_48"/>
    <property type="match status" value="1"/>
</dbReference>
<keyword evidence="3" id="KW-0150">Chloroplast</keyword>
<comment type="subcellular location">
    <subcellularLocation>
        <location evidence="1">Plastid</location>
        <location evidence="1">Chloroplast</location>
    </subcellularLocation>
</comment>
<evidence type="ECO:0000256" key="6">
    <source>
        <dbReference type="ARBA" id="ARBA00022946"/>
    </source>
</evidence>
<comment type="similarity">
    <text evidence="2">Belongs to the glycosyl hydrolase 13 family.</text>
</comment>
<dbReference type="PANTHER" id="PTHR43002">
    <property type="entry name" value="GLYCOGEN DEBRANCHING ENZYME"/>
    <property type="match status" value="1"/>
</dbReference>
<dbReference type="EMBL" id="HBEW01007381">
    <property type="protein sequence ID" value="CAD8587024.1"/>
    <property type="molecule type" value="Transcribed_RNA"/>
</dbReference>
<dbReference type="InterPro" id="IPR048650">
    <property type="entry name" value="ISOA1-3-like_C"/>
</dbReference>
<organism evidence="10">
    <name type="scientific">Ostreococcus mediterraneus</name>
    <dbReference type="NCBI Taxonomy" id="1486918"/>
    <lineage>
        <taxon>Eukaryota</taxon>
        <taxon>Viridiplantae</taxon>
        <taxon>Chlorophyta</taxon>
        <taxon>Mamiellophyceae</taxon>
        <taxon>Mamiellales</taxon>
        <taxon>Bathycoccaceae</taxon>
        <taxon>Ostreococcus</taxon>
    </lineage>
</organism>
<dbReference type="Gene3D" id="3.20.20.80">
    <property type="entry name" value="Glycosidases"/>
    <property type="match status" value="1"/>
</dbReference>
<dbReference type="InterPro" id="IPR013783">
    <property type="entry name" value="Ig-like_fold"/>
</dbReference>
<keyword evidence="4" id="KW-0934">Plastid</keyword>
<dbReference type="EC" id="3.2.1.68" evidence="8"/>
<evidence type="ECO:0000313" key="10">
    <source>
        <dbReference type="EMBL" id="CAD8587024.1"/>
    </source>
</evidence>
<dbReference type="Gene3D" id="2.60.40.10">
    <property type="entry name" value="Immunoglobulins"/>
    <property type="match status" value="1"/>
</dbReference>
<dbReference type="InterPro" id="IPR044505">
    <property type="entry name" value="GlgX_Isoamylase_N_E_set"/>
</dbReference>
<evidence type="ECO:0000256" key="3">
    <source>
        <dbReference type="ARBA" id="ARBA00022528"/>
    </source>
</evidence>
<evidence type="ECO:0000256" key="5">
    <source>
        <dbReference type="ARBA" id="ARBA00022801"/>
    </source>
</evidence>
<keyword evidence="5" id="KW-0378">Hydrolase</keyword>
<dbReference type="GO" id="GO:0019156">
    <property type="term" value="F:isoamylase activity"/>
    <property type="evidence" value="ECO:0007669"/>
    <property type="project" value="UniProtKB-EC"/>
</dbReference>
<feature type="domain" description="Glycosyl hydrolase family 13 catalytic" evidence="9">
    <location>
        <begin position="292"/>
        <end position="735"/>
    </location>
</feature>
<dbReference type="CDD" id="cd02856">
    <property type="entry name" value="E_set_GDE_Isoamylase_N"/>
    <property type="match status" value="1"/>
</dbReference>
<dbReference type="FunFam" id="3.20.20.80:FF:000054">
    <property type="entry name" value="Glycogen debranching enzyme"/>
    <property type="match status" value="1"/>
</dbReference>
<evidence type="ECO:0000256" key="1">
    <source>
        <dbReference type="ARBA" id="ARBA00004229"/>
    </source>
</evidence>
<evidence type="ECO:0000256" key="7">
    <source>
        <dbReference type="ARBA" id="ARBA00051664"/>
    </source>
</evidence>
<dbReference type="InterPro" id="IPR004193">
    <property type="entry name" value="Glyco_hydro_13_N"/>
</dbReference>
<dbReference type="InterPro" id="IPR014756">
    <property type="entry name" value="Ig_E-set"/>
</dbReference>
<dbReference type="InterPro" id="IPR017853">
    <property type="entry name" value="GH"/>
</dbReference>
<evidence type="ECO:0000259" key="9">
    <source>
        <dbReference type="SMART" id="SM00642"/>
    </source>
</evidence>
<dbReference type="Gene3D" id="2.60.40.1180">
    <property type="entry name" value="Golgi alpha-mannosidase II"/>
    <property type="match status" value="1"/>
</dbReference>
<dbReference type="Pfam" id="PF21156">
    <property type="entry name" value="ISOA1-3_C"/>
    <property type="match status" value="1"/>
</dbReference>
<dbReference type="CDD" id="cd11326">
    <property type="entry name" value="AmyAc_Glg_debranch"/>
    <property type="match status" value="1"/>
</dbReference>
<dbReference type="SUPFAM" id="SSF51445">
    <property type="entry name" value="(Trans)glycosidases"/>
    <property type="match status" value="1"/>
</dbReference>
<protein>
    <recommendedName>
        <fullName evidence="8">isoamylase</fullName>
        <ecNumber evidence="8">3.2.1.68</ecNumber>
    </recommendedName>
</protein>
<dbReference type="SUPFAM" id="SSF51011">
    <property type="entry name" value="Glycosyl hydrolase domain"/>
    <property type="match status" value="1"/>
</dbReference>
<dbReference type="GO" id="GO:0009507">
    <property type="term" value="C:chloroplast"/>
    <property type="evidence" value="ECO:0007669"/>
    <property type="project" value="UniProtKB-SubCell"/>
</dbReference>
<keyword evidence="6" id="KW-0809">Transit peptide</keyword>
<dbReference type="SUPFAM" id="SSF81296">
    <property type="entry name" value="E set domains"/>
    <property type="match status" value="1"/>
</dbReference>
<name>A0A6U0BQQ8_9CHLO</name>
<gene>
    <name evidence="10" type="ORF">OMED0929_LOCUS6234</name>
</gene>
<evidence type="ECO:0000256" key="8">
    <source>
        <dbReference type="ARBA" id="ARBA00066531"/>
    </source>
</evidence>